<dbReference type="AlphaFoldDB" id="A0A151MKI2"/>
<evidence type="ECO:0000313" key="2">
    <source>
        <dbReference type="Proteomes" id="UP000050525"/>
    </source>
</evidence>
<sequence length="67" mass="7402">MEVVSQVVMCIKDGKCGAAAVGVRTCPSQRSLPISLRDVSTLQRQDLLFGLKVAEEETQLKMLHWLS</sequence>
<keyword evidence="2" id="KW-1185">Reference proteome</keyword>
<organism evidence="1 2">
    <name type="scientific">Alligator mississippiensis</name>
    <name type="common">American alligator</name>
    <dbReference type="NCBI Taxonomy" id="8496"/>
    <lineage>
        <taxon>Eukaryota</taxon>
        <taxon>Metazoa</taxon>
        <taxon>Chordata</taxon>
        <taxon>Craniata</taxon>
        <taxon>Vertebrata</taxon>
        <taxon>Euteleostomi</taxon>
        <taxon>Archelosauria</taxon>
        <taxon>Archosauria</taxon>
        <taxon>Crocodylia</taxon>
        <taxon>Alligatoridae</taxon>
        <taxon>Alligatorinae</taxon>
        <taxon>Alligator</taxon>
    </lineage>
</organism>
<accession>A0A151MKI2</accession>
<evidence type="ECO:0000313" key="1">
    <source>
        <dbReference type="EMBL" id="KYO25038.1"/>
    </source>
</evidence>
<proteinExistence type="predicted"/>
<protein>
    <submittedName>
        <fullName evidence="1">Uncharacterized protein</fullName>
    </submittedName>
</protein>
<name>A0A151MKI2_ALLMI</name>
<gene>
    <name evidence="1" type="ORF">Y1Q_0023869</name>
</gene>
<reference evidence="1 2" key="1">
    <citation type="journal article" date="2012" name="Genome Biol.">
        <title>Sequencing three crocodilian genomes to illuminate the evolution of archosaurs and amniotes.</title>
        <authorList>
            <person name="St John J.A."/>
            <person name="Braun E.L."/>
            <person name="Isberg S.R."/>
            <person name="Miles L.G."/>
            <person name="Chong A.Y."/>
            <person name="Gongora J."/>
            <person name="Dalzell P."/>
            <person name="Moran C."/>
            <person name="Bed'hom B."/>
            <person name="Abzhanov A."/>
            <person name="Burgess S.C."/>
            <person name="Cooksey A.M."/>
            <person name="Castoe T.A."/>
            <person name="Crawford N.G."/>
            <person name="Densmore L.D."/>
            <person name="Drew J.C."/>
            <person name="Edwards S.V."/>
            <person name="Faircloth B.C."/>
            <person name="Fujita M.K."/>
            <person name="Greenwold M.J."/>
            <person name="Hoffmann F.G."/>
            <person name="Howard J.M."/>
            <person name="Iguchi T."/>
            <person name="Janes D.E."/>
            <person name="Khan S.Y."/>
            <person name="Kohno S."/>
            <person name="de Koning A.J."/>
            <person name="Lance S.L."/>
            <person name="McCarthy F.M."/>
            <person name="McCormack J.E."/>
            <person name="Merchant M.E."/>
            <person name="Peterson D.G."/>
            <person name="Pollock D.D."/>
            <person name="Pourmand N."/>
            <person name="Raney B.J."/>
            <person name="Roessler K.A."/>
            <person name="Sanford J.R."/>
            <person name="Sawyer R.H."/>
            <person name="Schmidt C.J."/>
            <person name="Triplett E.W."/>
            <person name="Tuberville T.D."/>
            <person name="Venegas-Anaya M."/>
            <person name="Howard J.T."/>
            <person name="Jarvis E.D."/>
            <person name="Guillette L.J.Jr."/>
            <person name="Glenn T.C."/>
            <person name="Green R.E."/>
            <person name="Ray D.A."/>
        </authorList>
    </citation>
    <scope>NUCLEOTIDE SEQUENCE [LARGE SCALE GENOMIC DNA]</scope>
    <source>
        <strain evidence="1">KSC_2009_1</strain>
    </source>
</reference>
<dbReference type="EMBL" id="AKHW03005996">
    <property type="protein sequence ID" value="KYO25038.1"/>
    <property type="molecule type" value="Genomic_DNA"/>
</dbReference>
<dbReference type="Proteomes" id="UP000050525">
    <property type="component" value="Unassembled WGS sequence"/>
</dbReference>
<comment type="caution">
    <text evidence="1">The sequence shown here is derived from an EMBL/GenBank/DDBJ whole genome shotgun (WGS) entry which is preliminary data.</text>
</comment>